<proteinExistence type="predicted"/>
<comment type="caution">
    <text evidence="2">The sequence shown here is derived from an EMBL/GenBank/DDBJ whole genome shotgun (WGS) entry which is preliminary data.</text>
</comment>
<protein>
    <submittedName>
        <fullName evidence="2">Uncharacterized protein</fullName>
    </submittedName>
</protein>
<organism evidence="2 3">
    <name type="scientific">Protopolystoma xenopodis</name>
    <dbReference type="NCBI Taxonomy" id="117903"/>
    <lineage>
        <taxon>Eukaryota</taxon>
        <taxon>Metazoa</taxon>
        <taxon>Spiralia</taxon>
        <taxon>Lophotrochozoa</taxon>
        <taxon>Platyhelminthes</taxon>
        <taxon>Monogenea</taxon>
        <taxon>Polyopisthocotylea</taxon>
        <taxon>Polystomatidea</taxon>
        <taxon>Polystomatidae</taxon>
        <taxon>Protopolystoma</taxon>
    </lineage>
</organism>
<accession>A0A3S5AVC6</accession>
<feature type="region of interest" description="Disordered" evidence="1">
    <location>
        <begin position="1"/>
        <end position="21"/>
    </location>
</feature>
<sequence>MRKCGCSISFEPPPRRSGSCRYSLKPGQVNCELRDGSQRRAESNGRSVRKARVCGASTSTTHHDPTGRDKKGDWSAVFNELV</sequence>
<feature type="compositionally biased region" description="Basic and acidic residues" evidence="1">
    <location>
        <begin position="61"/>
        <end position="73"/>
    </location>
</feature>
<gene>
    <name evidence="2" type="ORF">PXEA_LOCUS19727</name>
</gene>
<name>A0A3S5AVC6_9PLAT</name>
<dbReference type="Proteomes" id="UP000784294">
    <property type="component" value="Unassembled WGS sequence"/>
</dbReference>
<evidence type="ECO:0000313" key="2">
    <source>
        <dbReference type="EMBL" id="VEL26287.1"/>
    </source>
</evidence>
<dbReference type="EMBL" id="CAAALY010079243">
    <property type="protein sequence ID" value="VEL26287.1"/>
    <property type="molecule type" value="Genomic_DNA"/>
</dbReference>
<reference evidence="2" key="1">
    <citation type="submission" date="2018-11" db="EMBL/GenBank/DDBJ databases">
        <authorList>
            <consortium name="Pathogen Informatics"/>
        </authorList>
    </citation>
    <scope>NUCLEOTIDE SEQUENCE</scope>
</reference>
<keyword evidence="3" id="KW-1185">Reference proteome</keyword>
<evidence type="ECO:0000256" key="1">
    <source>
        <dbReference type="SAM" id="MobiDB-lite"/>
    </source>
</evidence>
<evidence type="ECO:0000313" key="3">
    <source>
        <dbReference type="Proteomes" id="UP000784294"/>
    </source>
</evidence>
<feature type="region of interest" description="Disordered" evidence="1">
    <location>
        <begin position="35"/>
        <end position="82"/>
    </location>
</feature>
<dbReference type="AlphaFoldDB" id="A0A3S5AVC6"/>